<dbReference type="SMART" id="SM00935">
    <property type="entry name" value="OmpH"/>
    <property type="match status" value="1"/>
</dbReference>
<dbReference type="PANTHER" id="PTHR35089:SF1">
    <property type="entry name" value="CHAPERONE PROTEIN SKP"/>
    <property type="match status" value="1"/>
</dbReference>
<name>A0A9X3IQS6_9GAMM</name>
<evidence type="ECO:0000256" key="1">
    <source>
        <dbReference type="ARBA" id="ARBA00009091"/>
    </source>
</evidence>
<dbReference type="InterPro" id="IPR005632">
    <property type="entry name" value="Chaperone_Skp"/>
</dbReference>
<evidence type="ECO:0000256" key="3">
    <source>
        <dbReference type="SAM" id="Coils"/>
    </source>
</evidence>
<proteinExistence type="inferred from homology"/>
<dbReference type="InterPro" id="IPR024930">
    <property type="entry name" value="Skp_dom_sf"/>
</dbReference>
<evidence type="ECO:0000313" key="5">
    <source>
        <dbReference type="EMBL" id="MCY0964101.1"/>
    </source>
</evidence>
<dbReference type="RefSeq" id="WP_283172320.1">
    <property type="nucleotide sequence ID" value="NZ_JAPNOA010000012.1"/>
</dbReference>
<dbReference type="GO" id="GO:0050821">
    <property type="term" value="P:protein stabilization"/>
    <property type="evidence" value="ECO:0007669"/>
    <property type="project" value="TreeGrafter"/>
</dbReference>
<feature type="coiled-coil region" evidence="3">
    <location>
        <begin position="56"/>
        <end position="83"/>
    </location>
</feature>
<reference evidence="5" key="1">
    <citation type="submission" date="2022-11" db="EMBL/GenBank/DDBJ databases">
        <title>Parathalassolutuus dongxingensis gen. nov., sp. nov., a novel member of family Oceanospirillaceae isolated from a coastal shrimp pond in Guangxi, China.</title>
        <authorList>
            <person name="Chen H."/>
        </authorList>
    </citation>
    <scope>NUCLEOTIDE SEQUENCE</scope>
    <source>
        <strain evidence="5">G-43</strain>
    </source>
</reference>
<evidence type="ECO:0000256" key="4">
    <source>
        <dbReference type="SAM" id="SignalP"/>
    </source>
</evidence>
<dbReference type="Pfam" id="PF03938">
    <property type="entry name" value="OmpH"/>
    <property type="match status" value="1"/>
</dbReference>
<comment type="caution">
    <text evidence="5">The sequence shown here is derived from an EMBL/GenBank/DDBJ whole genome shotgun (WGS) entry which is preliminary data.</text>
</comment>
<evidence type="ECO:0000313" key="6">
    <source>
        <dbReference type="Proteomes" id="UP001150830"/>
    </source>
</evidence>
<dbReference type="SUPFAM" id="SSF111384">
    <property type="entry name" value="OmpH-like"/>
    <property type="match status" value="1"/>
</dbReference>
<organism evidence="5 6">
    <name type="scientific">Parathalassolituus penaei</name>
    <dbReference type="NCBI Taxonomy" id="2997323"/>
    <lineage>
        <taxon>Bacteria</taxon>
        <taxon>Pseudomonadati</taxon>
        <taxon>Pseudomonadota</taxon>
        <taxon>Gammaproteobacteria</taxon>
        <taxon>Oceanospirillales</taxon>
        <taxon>Oceanospirillaceae</taxon>
        <taxon>Parathalassolituus</taxon>
    </lineage>
</organism>
<feature type="chain" id="PRO_5040913708" evidence="4">
    <location>
        <begin position="20"/>
        <end position="164"/>
    </location>
</feature>
<feature type="signal peptide" evidence="4">
    <location>
        <begin position="1"/>
        <end position="19"/>
    </location>
</feature>
<dbReference type="Gene3D" id="3.30.910.20">
    <property type="entry name" value="Skp domain"/>
    <property type="match status" value="1"/>
</dbReference>
<gene>
    <name evidence="5" type="ORF">OUO13_02795</name>
</gene>
<sequence length="164" mass="18311">MRGLMLLVAALMFSGAAAADTKIAVVDMERALFLSDAAKAAAAQFEKDNKADITKLDSLEKSLRDAKAKLDKDADVMSKEEREKRAGEYQQQLEEYKFFSGKLQQLDQKWKRDFFAKNQANLETKLKAIIDEGKYDVVLTAGAAIYVAPTADITKQLLERLNSK</sequence>
<dbReference type="Proteomes" id="UP001150830">
    <property type="component" value="Unassembled WGS sequence"/>
</dbReference>
<comment type="similarity">
    <text evidence="1">Belongs to the Skp family.</text>
</comment>
<dbReference type="EMBL" id="JAPNOA010000012">
    <property type="protein sequence ID" value="MCY0964101.1"/>
    <property type="molecule type" value="Genomic_DNA"/>
</dbReference>
<protein>
    <submittedName>
        <fullName evidence="5">OmpH family outer membrane protein</fullName>
    </submittedName>
</protein>
<evidence type="ECO:0000256" key="2">
    <source>
        <dbReference type="ARBA" id="ARBA00022729"/>
    </source>
</evidence>
<dbReference type="GO" id="GO:0005829">
    <property type="term" value="C:cytosol"/>
    <property type="evidence" value="ECO:0007669"/>
    <property type="project" value="TreeGrafter"/>
</dbReference>
<dbReference type="PANTHER" id="PTHR35089">
    <property type="entry name" value="CHAPERONE PROTEIN SKP"/>
    <property type="match status" value="1"/>
</dbReference>
<dbReference type="GO" id="GO:0051082">
    <property type="term" value="F:unfolded protein binding"/>
    <property type="evidence" value="ECO:0007669"/>
    <property type="project" value="InterPro"/>
</dbReference>
<keyword evidence="2 4" id="KW-0732">Signal</keyword>
<keyword evidence="6" id="KW-1185">Reference proteome</keyword>
<accession>A0A9X3IQS6</accession>
<dbReference type="AlphaFoldDB" id="A0A9X3IQS6"/>
<keyword evidence="3" id="KW-0175">Coiled coil</keyword>